<dbReference type="GO" id="GO:0007249">
    <property type="term" value="P:canonical NF-kappaB signal transduction"/>
    <property type="evidence" value="ECO:0007669"/>
    <property type="project" value="Ensembl"/>
</dbReference>
<keyword evidence="12 17" id="KW-0863">Zinc-finger</keyword>
<comment type="pathway">
    <text evidence="5">Protein modification; protein ubiquitination.</text>
</comment>
<comment type="subcellular location">
    <subcellularLocation>
        <location evidence="4">Cytoplasm</location>
        <location evidence="4">Cell cortex</location>
    </subcellularLocation>
    <subcellularLocation>
        <location evidence="3">Lipid droplet</location>
    </subcellularLocation>
    <subcellularLocation>
        <location evidence="2">Nucleus</location>
    </subcellularLocation>
</comment>
<dbReference type="GO" id="GO:0001843">
    <property type="term" value="P:neural tube closure"/>
    <property type="evidence" value="ECO:0007669"/>
    <property type="project" value="Ensembl"/>
</dbReference>
<dbReference type="GO" id="GO:0070534">
    <property type="term" value="P:protein K63-linked ubiquitination"/>
    <property type="evidence" value="ECO:0007669"/>
    <property type="project" value="Ensembl"/>
</dbReference>
<name>A0A4X2L2A3_VOMUR</name>
<dbReference type="PROSITE" id="PS00518">
    <property type="entry name" value="ZF_RING_1"/>
    <property type="match status" value="1"/>
</dbReference>
<dbReference type="GeneID" id="114024638"/>
<dbReference type="STRING" id="29139.ENSVURP00010015322"/>
<dbReference type="OMA" id="FMHLQAL"/>
<dbReference type="InterPro" id="IPR008974">
    <property type="entry name" value="TRAF-like"/>
</dbReference>
<dbReference type="GO" id="GO:0140374">
    <property type="term" value="P:antiviral innate immune response"/>
    <property type="evidence" value="ECO:0007669"/>
    <property type="project" value="Ensembl"/>
</dbReference>
<dbReference type="PROSITE" id="PS50089">
    <property type="entry name" value="ZF_RING_2"/>
    <property type="match status" value="1"/>
</dbReference>
<feature type="domain" description="TRAF-type" evidence="21">
    <location>
        <begin position="151"/>
        <end position="200"/>
    </location>
</feature>
<feature type="coiled-coil region" evidence="18">
    <location>
        <begin position="317"/>
        <end position="365"/>
    </location>
</feature>
<evidence type="ECO:0000256" key="5">
    <source>
        <dbReference type="ARBA" id="ARBA00004906"/>
    </source>
</evidence>
<feature type="domain" description="TRAF-type" evidence="21">
    <location>
        <begin position="204"/>
        <end position="258"/>
    </location>
</feature>
<dbReference type="GO" id="GO:0005938">
    <property type="term" value="C:cell cortex"/>
    <property type="evidence" value="ECO:0007669"/>
    <property type="project" value="UniProtKB-SubCell"/>
</dbReference>
<dbReference type="CDD" id="cd16643">
    <property type="entry name" value="mRING-HC-C3HC3D_TRAF6"/>
    <property type="match status" value="1"/>
</dbReference>
<dbReference type="GO" id="GO:0032755">
    <property type="term" value="P:positive regulation of interleukin-6 production"/>
    <property type="evidence" value="ECO:0007669"/>
    <property type="project" value="Ensembl"/>
</dbReference>
<dbReference type="PROSITE" id="PS50144">
    <property type="entry name" value="MATH"/>
    <property type="match status" value="1"/>
</dbReference>
<dbReference type="GO" id="GO:0034450">
    <property type="term" value="F:ubiquitin-ubiquitin ligase activity"/>
    <property type="evidence" value="ECO:0007669"/>
    <property type="project" value="Ensembl"/>
</dbReference>
<dbReference type="SMART" id="SM00184">
    <property type="entry name" value="RING"/>
    <property type="match status" value="1"/>
</dbReference>
<dbReference type="SUPFAM" id="SSF57850">
    <property type="entry name" value="RING/U-box"/>
    <property type="match status" value="1"/>
</dbReference>
<dbReference type="FunFam" id="3.30.40.10:FF:000179">
    <property type="entry name" value="TNF receptor-associated factor"/>
    <property type="match status" value="1"/>
</dbReference>
<dbReference type="UniPathway" id="UPA00143"/>
<dbReference type="GO" id="GO:0031666">
    <property type="term" value="P:positive regulation of lipopolysaccharide-mediated signaling pathway"/>
    <property type="evidence" value="ECO:0007669"/>
    <property type="project" value="Ensembl"/>
</dbReference>
<dbReference type="RefSeq" id="XP_027693498.1">
    <property type="nucleotide sequence ID" value="XM_027837697.1"/>
</dbReference>
<dbReference type="GO" id="GO:0043124">
    <property type="term" value="P:negative regulation of canonical NF-kappaB signal transduction"/>
    <property type="evidence" value="ECO:0007669"/>
    <property type="project" value="Ensembl"/>
</dbReference>
<dbReference type="PANTHER" id="PTHR10131:SF152">
    <property type="entry name" value="TNF RECEPTOR-ASSOCIATED FACTOR 6"/>
    <property type="match status" value="1"/>
</dbReference>
<dbReference type="SMART" id="SM00061">
    <property type="entry name" value="MATH"/>
    <property type="match status" value="1"/>
</dbReference>
<dbReference type="GO" id="GO:0043422">
    <property type="term" value="F:protein kinase B binding"/>
    <property type="evidence" value="ECO:0007669"/>
    <property type="project" value="Ensembl"/>
</dbReference>
<dbReference type="GO" id="GO:0002637">
    <property type="term" value="P:regulation of immunoglobulin production"/>
    <property type="evidence" value="ECO:0007669"/>
    <property type="project" value="Ensembl"/>
</dbReference>
<organism evidence="22 23">
    <name type="scientific">Vombatus ursinus</name>
    <name type="common">Common wombat</name>
    <dbReference type="NCBI Taxonomy" id="29139"/>
    <lineage>
        <taxon>Eukaryota</taxon>
        <taxon>Metazoa</taxon>
        <taxon>Chordata</taxon>
        <taxon>Craniata</taxon>
        <taxon>Vertebrata</taxon>
        <taxon>Euteleostomi</taxon>
        <taxon>Mammalia</taxon>
        <taxon>Metatheria</taxon>
        <taxon>Diprotodontia</taxon>
        <taxon>Vombatidae</taxon>
        <taxon>Vombatus</taxon>
    </lineage>
</organism>
<dbReference type="PROSITE" id="PS50145">
    <property type="entry name" value="ZF_TRAF"/>
    <property type="match status" value="2"/>
</dbReference>
<dbReference type="GO" id="GO:0045672">
    <property type="term" value="P:positive regulation of osteoclast differentiation"/>
    <property type="evidence" value="ECO:0007669"/>
    <property type="project" value="Ensembl"/>
</dbReference>
<dbReference type="GeneTree" id="ENSGT00940000155426"/>
<dbReference type="GO" id="GO:0141198">
    <property type="term" value="P:protein branched polyubiquitination"/>
    <property type="evidence" value="ECO:0007669"/>
    <property type="project" value="Ensembl"/>
</dbReference>
<dbReference type="InterPro" id="IPR013083">
    <property type="entry name" value="Znf_RING/FYVE/PHD"/>
</dbReference>
<dbReference type="GO" id="GO:0046330">
    <property type="term" value="P:positive regulation of JNK cascade"/>
    <property type="evidence" value="ECO:0007669"/>
    <property type="project" value="Ensembl"/>
</dbReference>
<dbReference type="GO" id="GO:0045944">
    <property type="term" value="P:positive regulation of transcription by RNA polymerase II"/>
    <property type="evidence" value="ECO:0007669"/>
    <property type="project" value="Ensembl"/>
</dbReference>
<keyword evidence="7 16" id="KW-0963">Cytoplasm</keyword>
<dbReference type="InterPro" id="IPR041310">
    <property type="entry name" value="TRAF6_Z2"/>
</dbReference>
<dbReference type="GO" id="GO:0031663">
    <property type="term" value="P:lipopolysaccharide-mediated signaling pathway"/>
    <property type="evidence" value="ECO:0007669"/>
    <property type="project" value="Ensembl"/>
</dbReference>
<dbReference type="GO" id="GO:0023035">
    <property type="term" value="P:CD40 signaling pathway"/>
    <property type="evidence" value="ECO:0007669"/>
    <property type="project" value="Ensembl"/>
</dbReference>
<dbReference type="GO" id="GO:0005811">
    <property type="term" value="C:lipid droplet"/>
    <property type="evidence" value="ECO:0007669"/>
    <property type="project" value="UniProtKB-SubCell"/>
</dbReference>
<evidence type="ECO:0000256" key="4">
    <source>
        <dbReference type="ARBA" id="ARBA00004544"/>
    </source>
</evidence>
<keyword evidence="23" id="KW-1185">Reference proteome</keyword>
<evidence type="ECO:0000256" key="18">
    <source>
        <dbReference type="SAM" id="Coils"/>
    </source>
</evidence>
<dbReference type="PANTHER" id="PTHR10131">
    <property type="entry name" value="TNF RECEPTOR ASSOCIATED FACTOR"/>
    <property type="match status" value="1"/>
</dbReference>
<evidence type="ECO:0000256" key="11">
    <source>
        <dbReference type="ARBA" id="ARBA00022737"/>
    </source>
</evidence>
<dbReference type="GO" id="GO:0051865">
    <property type="term" value="P:protein autoubiquitination"/>
    <property type="evidence" value="ECO:0007669"/>
    <property type="project" value="Ensembl"/>
</dbReference>
<dbReference type="GO" id="GO:0098978">
    <property type="term" value="C:glutamatergic synapse"/>
    <property type="evidence" value="ECO:0007669"/>
    <property type="project" value="Ensembl"/>
</dbReference>
<reference evidence="23" key="1">
    <citation type="submission" date="2018-12" db="EMBL/GenBank/DDBJ databases">
        <authorList>
            <person name="Yazar S."/>
        </authorList>
    </citation>
    <scope>NUCLEOTIDE SEQUENCE [LARGE SCALE GENOMIC DNA]</scope>
</reference>
<dbReference type="GO" id="GO:0009299">
    <property type="term" value="P:mRNA transcription"/>
    <property type="evidence" value="ECO:0007669"/>
    <property type="project" value="Ensembl"/>
</dbReference>
<dbReference type="Pfam" id="PF21355">
    <property type="entry name" value="TRAF-mep_MATH"/>
    <property type="match status" value="1"/>
</dbReference>
<protein>
    <recommendedName>
        <fullName evidence="16">TNF receptor-associated factor</fullName>
        <ecNumber evidence="16">2.3.2.27</ecNumber>
    </recommendedName>
</protein>
<dbReference type="InterPro" id="IPR012227">
    <property type="entry name" value="TNF_rcpt-assoc_TRAF_met"/>
</dbReference>
<keyword evidence="9" id="KW-0808">Transferase</keyword>
<dbReference type="PIRSF" id="PIRSF015614">
    <property type="entry name" value="TRAF"/>
    <property type="match status" value="1"/>
</dbReference>
<dbReference type="SUPFAM" id="SSF49599">
    <property type="entry name" value="TRAF domain-like"/>
    <property type="match status" value="3"/>
</dbReference>
<dbReference type="Pfam" id="PF18048">
    <property type="entry name" value="TRAF6_Z2"/>
    <property type="match status" value="1"/>
</dbReference>
<dbReference type="GO" id="GO:0032481">
    <property type="term" value="P:positive regulation of type I interferon production"/>
    <property type="evidence" value="ECO:0007669"/>
    <property type="project" value="Ensembl"/>
</dbReference>
<dbReference type="InterPro" id="IPR001293">
    <property type="entry name" value="Znf_TRAF"/>
</dbReference>
<dbReference type="GO" id="GO:0005164">
    <property type="term" value="F:tumor necrosis factor receptor binding"/>
    <property type="evidence" value="ECO:0007669"/>
    <property type="project" value="UniProtKB-UniRule"/>
</dbReference>
<dbReference type="GO" id="GO:0038061">
    <property type="term" value="P:non-canonical NF-kappaB signal transduction"/>
    <property type="evidence" value="ECO:0007669"/>
    <property type="project" value="Ensembl"/>
</dbReference>
<evidence type="ECO:0000256" key="1">
    <source>
        <dbReference type="ARBA" id="ARBA00000900"/>
    </source>
</evidence>
<dbReference type="GO" id="GO:0032743">
    <property type="term" value="P:positive regulation of interleukin-2 production"/>
    <property type="evidence" value="ECO:0007669"/>
    <property type="project" value="Ensembl"/>
</dbReference>
<dbReference type="GO" id="GO:1904996">
    <property type="term" value="P:positive regulation of leukocyte adhesion to vascular endothelial cell"/>
    <property type="evidence" value="ECO:0007669"/>
    <property type="project" value="Ensembl"/>
</dbReference>
<evidence type="ECO:0000256" key="3">
    <source>
        <dbReference type="ARBA" id="ARBA00004502"/>
    </source>
</evidence>
<dbReference type="GO" id="GO:0002753">
    <property type="term" value="P:cytoplasmic pattern recognition receptor signaling pathway"/>
    <property type="evidence" value="ECO:0007669"/>
    <property type="project" value="Ensembl"/>
</dbReference>
<evidence type="ECO:0000259" key="20">
    <source>
        <dbReference type="PROSITE" id="PS50144"/>
    </source>
</evidence>
<dbReference type="GO" id="GO:0042475">
    <property type="term" value="P:odontogenesis of dentin-containing tooth"/>
    <property type="evidence" value="ECO:0007669"/>
    <property type="project" value="Ensembl"/>
</dbReference>
<dbReference type="FunFam" id="2.60.210.10:FF:000010">
    <property type="entry name" value="TNF receptor-associated factor"/>
    <property type="match status" value="1"/>
</dbReference>
<dbReference type="GO" id="GO:0033209">
    <property type="term" value="P:tumor necrosis factor-mediated signaling pathway"/>
    <property type="evidence" value="ECO:0007669"/>
    <property type="project" value="Ensembl"/>
</dbReference>
<dbReference type="RefSeq" id="XP_027693497.1">
    <property type="nucleotide sequence ID" value="XM_027837696.1"/>
</dbReference>
<keyword evidence="18" id="KW-0175">Coiled coil</keyword>
<dbReference type="GO" id="GO:0042742">
    <property type="term" value="P:defense response to bacterium"/>
    <property type="evidence" value="ECO:0007669"/>
    <property type="project" value="Ensembl"/>
</dbReference>
<dbReference type="GO" id="GO:0030674">
    <property type="term" value="F:protein-macromolecule adaptor activity"/>
    <property type="evidence" value="ECO:0007669"/>
    <property type="project" value="Ensembl"/>
</dbReference>
<dbReference type="FunFam" id="3.30.40.10:FF:000211">
    <property type="entry name" value="TNF receptor-associated factor"/>
    <property type="match status" value="1"/>
</dbReference>
<evidence type="ECO:0000256" key="10">
    <source>
        <dbReference type="ARBA" id="ARBA00022723"/>
    </source>
</evidence>
<evidence type="ECO:0000259" key="19">
    <source>
        <dbReference type="PROSITE" id="PS50089"/>
    </source>
</evidence>
<feature type="zinc finger region" description="TRAF-type" evidence="17">
    <location>
        <begin position="204"/>
        <end position="258"/>
    </location>
</feature>
<dbReference type="AlphaFoldDB" id="A0A4X2L2A3"/>
<dbReference type="GO" id="GO:0038173">
    <property type="term" value="P:interleukin-17A-mediated signaling pathway"/>
    <property type="evidence" value="ECO:0007669"/>
    <property type="project" value="Ensembl"/>
</dbReference>
<evidence type="ECO:0000259" key="21">
    <source>
        <dbReference type="PROSITE" id="PS50145"/>
    </source>
</evidence>
<dbReference type="CDD" id="cd03776">
    <property type="entry name" value="MATH_TRAF6"/>
    <property type="match status" value="1"/>
</dbReference>
<evidence type="ECO:0000313" key="22">
    <source>
        <dbReference type="Ensembl" id="ENSVURP00010015322.1"/>
    </source>
</evidence>
<dbReference type="Pfam" id="PF02176">
    <property type="entry name" value="zf-TRAF"/>
    <property type="match status" value="1"/>
</dbReference>
<reference evidence="22" key="3">
    <citation type="submission" date="2025-09" db="UniProtKB">
        <authorList>
            <consortium name="Ensembl"/>
        </authorList>
    </citation>
    <scope>IDENTIFICATION</scope>
</reference>
<accession>A0A4X2L2A3</accession>
<evidence type="ECO:0000256" key="14">
    <source>
        <dbReference type="ARBA" id="ARBA00022833"/>
    </source>
</evidence>
<reference evidence="22" key="2">
    <citation type="submission" date="2025-08" db="UniProtKB">
        <authorList>
            <consortium name="Ensembl"/>
        </authorList>
    </citation>
    <scope>IDENTIFICATION</scope>
</reference>
<dbReference type="GO" id="GO:0005634">
    <property type="term" value="C:nucleus"/>
    <property type="evidence" value="ECO:0007669"/>
    <property type="project" value="UniProtKB-SubCell"/>
</dbReference>
<evidence type="ECO:0000256" key="9">
    <source>
        <dbReference type="ARBA" id="ARBA00022679"/>
    </source>
</evidence>
<evidence type="ECO:0000256" key="16">
    <source>
        <dbReference type="PIRNR" id="PIRNR015614"/>
    </source>
</evidence>
<dbReference type="GO" id="GO:0045453">
    <property type="term" value="P:bone resorption"/>
    <property type="evidence" value="ECO:0007669"/>
    <property type="project" value="Ensembl"/>
</dbReference>
<evidence type="ECO:0000256" key="15">
    <source>
        <dbReference type="ARBA" id="ARBA00023242"/>
    </source>
</evidence>
<dbReference type="InterPro" id="IPR037309">
    <property type="entry name" value="TRAF6_MATH"/>
</dbReference>
<dbReference type="GO" id="GO:0031624">
    <property type="term" value="F:ubiquitin conjugating enzyme binding"/>
    <property type="evidence" value="ECO:0007669"/>
    <property type="project" value="Ensembl"/>
</dbReference>
<dbReference type="GO" id="GO:0043123">
    <property type="term" value="P:positive regulation of canonical NF-kappaB signal transduction"/>
    <property type="evidence" value="ECO:0007669"/>
    <property type="project" value="Ensembl"/>
</dbReference>
<dbReference type="InterPro" id="IPR017907">
    <property type="entry name" value="Znf_RING_CS"/>
</dbReference>
<dbReference type="CTD" id="7189"/>
<dbReference type="GO" id="GO:0042088">
    <property type="term" value="P:T-helper 1 type immune response"/>
    <property type="evidence" value="ECO:0007669"/>
    <property type="project" value="Ensembl"/>
</dbReference>
<dbReference type="Ensembl" id="ENSVURT00010017414.1">
    <property type="protein sequence ID" value="ENSVURP00010015322.1"/>
    <property type="gene ID" value="ENSVURG00010011738.1"/>
</dbReference>
<dbReference type="GO" id="GO:0042102">
    <property type="term" value="P:positive regulation of T cell proliferation"/>
    <property type="evidence" value="ECO:0007669"/>
    <property type="project" value="Ensembl"/>
</dbReference>
<keyword evidence="15" id="KW-0539">Nucleus</keyword>
<dbReference type="GO" id="GO:0035631">
    <property type="term" value="C:CD40 receptor complex"/>
    <property type="evidence" value="ECO:0007669"/>
    <property type="project" value="Ensembl"/>
</dbReference>
<dbReference type="Gene3D" id="3.30.40.10">
    <property type="entry name" value="Zinc/RING finger domain, C3HC4 (zinc finger)"/>
    <property type="match status" value="3"/>
</dbReference>
<evidence type="ECO:0000256" key="17">
    <source>
        <dbReference type="PROSITE-ProRule" id="PRU00207"/>
    </source>
</evidence>
<dbReference type="GO" id="GO:0043011">
    <property type="term" value="P:myeloid dendritic cell differentiation"/>
    <property type="evidence" value="ECO:0007669"/>
    <property type="project" value="Ensembl"/>
</dbReference>
<dbReference type="GO" id="GO:0000122">
    <property type="term" value="P:negative regulation of transcription by RNA polymerase II"/>
    <property type="evidence" value="ECO:0007669"/>
    <property type="project" value="Ensembl"/>
</dbReference>
<dbReference type="GO" id="GO:0070498">
    <property type="term" value="P:interleukin-1-mediated signaling pathway"/>
    <property type="evidence" value="ECO:0007669"/>
    <property type="project" value="Ensembl"/>
</dbReference>
<dbReference type="GO" id="GO:0000045">
    <property type="term" value="P:autophagosome assembly"/>
    <property type="evidence" value="ECO:0007669"/>
    <property type="project" value="Ensembl"/>
</dbReference>
<dbReference type="GO" id="GO:0038172">
    <property type="term" value="P:interleukin-33-mediated signaling pathway"/>
    <property type="evidence" value="ECO:0007669"/>
    <property type="project" value="Ensembl"/>
</dbReference>
<dbReference type="OrthoDB" id="6475149at2759"/>
<dbReference type="InterPro" id="IPR027139">
    <property type="entry name" value="TRAF6_RING-HC"/>
</dbReference>
<dbReference type="GO" id="GO:0032735">
    <property type="term" value="P:positive regulation of interleukin-12 production"/>
    <property type="evidence" value="ECO:0007669"/>
    <property type="project" value="Ensembl"/>
</dbReference>
<comment type="catalytic activity">
    <reaction evidence="1 16">
        <text>S-ubiquitinyl-[E2 ubiquitin-conjugating enzyme]-L-cysteine + [acceptor protein]-L-lysine = [E2 ubiquitin-conjugating enzyme]-L-cysteine + N(6)-ubiquitinyl-[acceptor protein]-L-lysine.</text>
        <dbReference type="EC" id="2.3.2.27"/>
    </reaction>
</comment>
<feature type="domain" description="RING-type" evidence="19">
    <location>
        <begin position="70"/>
        <end position="109"/>
    </location>
</feature>
<evidence type="ECO:0000256" key="8">
    <source>
        <dbReference type="ARBA" id="ARBA00022677"/>
    </source>
</evidence>
<dbReference type="GO" id="GO:0002726">
    <property type="term" value="P:positive regulation of T cell cytokine production"/>
    <property type="evidence" value="ECO:0007669"/>
    <property type="project" value="Ensembl"/>
</dbReference>
<dbReference type="Gene3D" id="2.60.210.10">
    <property type="entry name" value="Apoptosis, Tumor Necrosis Factor Receptor Associated Protein 2, Chain A"/>
    <property type="match status" value="1"/>
</dbReference>
<dbReference type="Pfam" id="PF13923">
    <property type="entry name" value="zf-C3HC4_2"/>
    <property type="match status" value="1"/>
</dbReference>
<proteinExistence type="inferred from homology"/>
<evidence type="ECO:0000256" key="13">
    <source>
        <dbReference type="ARBA" id="ARBA00022786"/>
    </source>
</evidence>
<dbReference type="GO" id="GO:0042802">
    <property type="term" value="F:identical protein binding"/>
    <property type="evidence" value="ECO:0007669"/>
    <property type="project" value="Ensembl"/>
</dbReference>
<dbReference type="InterPro" id="IPR049342">
    <property type="entry name" value="TRAF1-6_MATH_dom"/>
</dbReference>
<dbReference type="GO" id="GO:0050852">
    <property type="term" value="P:T cell receptor signaling pathway"/>
    <property type="evidence" value="ECO:0007669"/>
    <property type="project" value="Ensembl"/>
</dbReference>
<evidence type="ECO:0000313" key="23">
    <source>
        <dbReference type="Proteomes" id="UP000314987"/>
    </source>
</evidence>
<dbReference type="GO" id="GO:0009898">
    <property type="term" value="C:cytoplasmic side of plasma membrane"/>
    <property type="evidence" value="ECO:0007669"/>
    <property type="project" value="Ensembl"/>
</dbReference>
<dbReference type="GO" id="GO:0098696">
    <property type="term" value="P:regulation of neurotransmitter receptor localization to postsynaptic specialization membrane"/>
    <property type="evidence" value="ECO:0007669"/>
    <property type="project" value="Ensembl"/>
</dbReference>
<dbReference type="GO" id="GO:0001701">
    <property type="term" value="P:in utero embryonic development"/>
    <property type="evidence" value="ECO:0007669"/>
    <property type="project" value="Ensembl"/>
</dbReference>
<dbReference type="GO" id="GO:0030316">
    <property type="term" value="P:osteoclast differentiation"/>
    <property type="evidence" value="ECO:0007669"/>
    <property type="project" value="Ensembl"/>
</dbReference>
<dbReference type="GO" id="GO:0019886">
    <property type="term" value="P:antigen processing and presentation of exogenous peptide antigen via MHC class II"/>
    <property type="evidence" value="ECO:0007669"/>
    <property type="project" value="Ensembl"/>
</dbReference>
<keyword evidence="8" id="KW-0551">Lipid droplet</keyword>
<sequence>MSLVNCEDSCGANQPDSDCCTAMASACSTGAKEDSVNGSTIPGNLSSSLMEEIQGYDVEFDPPLESKYECPICLMALREAVQTPCGHRFCKACIVKSIRDAGHKCPVDNEILLENQLFPDNFAKREILSLTVKCPNEGCLLKMELRHLEDHQTHCEFALAECPQCHLSFRKCLLHNHMLMECPRRQVSCVNCAAPMPFEEKEFHDQNCPLATVFCEYCNTMLIREQMPNHYDIDCPIAPIPCTFSTFGCREKMQRNHLARHLQEATLAHMRMMAQAIENISIAVFNSGREAPPYDGSSISRAPSGCPHDIHNFQETIQQLESRLVIQDHQIRELTAKMETQSACVGDLKRTIRTLEDRIAEMEAQQCNGIYIWKINNFGMHLKSQEEEKPVVIHSPGFYTGKPGYKLCMRLHLQLPSAQRCANYISLFVHTMQGEYDSHLPWPFQGTIRLTILDQSEAPVRQNHEEIMDAKPELLAFQRPTIPRNPKGFGYVTFMHLQALRQRTFIKDDTLLVRCEVLTRLDMNSLRREGFQPRSTDAGV</sequence>
<dbReference type="EC" id="2.3.2.27" evidence="16"/>
<dbReference type="GO" id="GO:0070936">
    <property type="term" value="P:protein K48-linked ubiquitination"/>
    <property type="evidence" value="ECO:0007669"/>
    <property type="project" value="Ensembl"/>
</dbReference>
<dbReference type="GO" id="GO:0042826">
    <property type="term" value="F:histone deacetylase binding"/>
    <property type="evidence" value="ECO:0007669"/>
    <property type="project" value="Ensembl"/>
</dbReference>
<keyword evidence="14 16" id="KW-0862">Zinc</keyword>
<dbReference type="InterPro" id="IPR001841">
    <property type="entry name" value="Znf_RING"/>
</dbReference>
<feature type="zinc finger region" description="TRAF-type" evidence="17">
    <location>
        <begin position="151"/>
        <end position="200"/>
    </location>
</feature>
<dbReference type="GO" id="GO:0097400">
    <property type="term" value="P:interleukin-17-mediated signaling pathway"/>
    <property type="evidence" value="ECO:0007669"/>
    <property type="project" value="Ensembl"/>
</dbReference>
<dbReference type="GO" id="GO:0034142">
    <property type="term" value="P:toll-like receptor 4 signaling pathway"/>
    <property type="evidence" value="ECO:0007669"/>
    <property type="project" value="Ensembl"/>
</dbReference>
<dbReference type="Proteomes" id="UP000314987">
    <property type="component" value="Unassembled WGS sequence"/>
</dbReference>
<dbReference type="GO" id="GO:0005829">
    <property type="term" value="C:cytosol"/>
    <property type="evidence" value="ECO:0007669"/>
    <property type="project" value="Ensembl"/>
</dbReference>
<dbReference type="GO" id="GO:0001503">
    <property type="term" value="P:ossification"/>
    <property type="evidence" value="ECO:0007669"/>
    <property type="project" value="Ensembl"/>
</dbReference>
<dbReference type="GO" id="GO:0008270">
    <property type="term" value="F:zinc ion binding"/>
    <property type="evidence" value="ECO:0007669"/>
    <property type="project" value="UniProtKB-UniRule"/>
</dbReference>
<dbReference type="GO" id="GO:0042981">
    <property type="term" value="P:regulation of apoptotic process"/>
    <property type="evidence" value="ECO:0007669"/>
    <property type="project" value="InterPro"/>
</dbReference>
<feature type="domain" description="MATH" evidence="20">
    <location>
        <begin position="368"/>
        <end position="517"/>
    </location>
</feature>
<evidence type="ECO:0000256" key="2">
    <source>
        <dbReference type="ARBA" id="ARBA00004123"/>
    </source>
</evidence>
<evidence type="ECO:0000256" key="12">
    <source>
        <dbReference type="ARBA" id="ARBA00022771"/>
    </source>
</evidence>
<gene>
    <name evidence="22" type="primary">TRAF6</name>
</gene>
<dbReference type="InterPro" id="IPR002083">
    <property type="entry name" value="MATH/TRAF_dom"/>
</dbReference>
<evidence type="ECO:0000256" key="6">
    <source>
        <dbReference type="ARBA" id="ARBA00006608"/>
    </source>
</evidence>
<evidence type="ECO:0000256" key="7">
    <source>
        <dbReference type="ARBA" id="ARBA00022490"/>
    </source>
</evidence>
<keyword evidence="13" id="KW-0833">Ubl conjugation pathway</keyword>
<comment type="similarity">
    <text evidence="6">Belongs to the TNF receptor-associated factor family. A subfamily.</text>
</comment>
<keyword evidence="11" id="KW-0677">Repeat</keyword>
<keyword evidence="10 16" id="KW-0479">Metal-binding</keyword>
<dbReference type="GO" id="GO:0048471">
    <property type="term" value="C:perinuclear region of cytoplasm"/>
    <property type="evidence" value="ECO:0007669"/>
    <property type="project" value="Ensembl"/>
</dbReference>